<name>A0ABW4FW02_9PSEU</name>
<reference evidence="2" key="1">
    <citation type="journal article" date="2019" name="Int. J. Syst. Evol. Microbiol.">
        <title>The Global Catalogue of Microorganisms (GCM) 10K type strain sequencing project: providing services to taxonomists for standard genome sequencing and annotation.</title>
        <authorList>
            <consortium name="The Broad Institute Genomics Platform"/>
            <consortium name="The Broad Institute Genome Sequencing Center for Infectious Disease"/>
            <person name="Wu L."/>
            <person name="Ma J."/>
        </authorList>
    </citation>
    <scope>NUCLEOTIDE SEQUENCE [LARGE SCALE GENOMIC DNA]</scope>
    <source>
        <strain evidence="2">JCM 12165</strain>
    </source>
</reference>
<organism evidence="1 2">
    <name type="scientific">Pseudonocardia aurantiaca</name>
    <dbReference type="NCBI Taxonomy" id="75290"/>
    <lineage>
        <taxon>Bacteria</taxon>
        <taxon>Bacillati</taxon>
        <taxon>Actinomycetota</taxon>
        <taxon>Actinomycetes</taxon>
        <taxon>Pseudonocardiales</taxon>
        <taxon>Pseudonocardiaceae</taxon>
        <taxon>Pseudonocardia</taxon>
    </lineage>
</organism>
<comment type="caution">
    <text evidence="1">The sequence shown here is derived from an EMBL/GenBank/DDBJ whole genome shotgun (WGS) entry which is preliminary data.</text>
</comment>
<gene>
    <name evidence="1" type="ORF">ACFSCY_34470</name>
</gene>
<dbReference type="PANTHER" id="PTHR31891:SF1">
    <property type="entry name" value="FORMAMIDASE C869.04-RELATED"/>
    <property type="match status" value="1"/>
</dbReference>
<sequence>MDVIAFTPSFEEYGWNFGGTAPIRKVRPGSVLKLWTDDAFAGRLRRTEDRASALIDIRYTNPQTGPFYVDGAEPGDTLALHFVSIEPARDWGVSTTLPLFGGLTGTDRTATLQEPLPELTWVYEIDAAARTATFTAHDSDLRLPLPLDPMLGTVGVAPARGEVRSTAVPDTFGGNMDTPEMRTGATCYLGVNVEGALFSVGDGHARQGEGESCGVAVEAAMNVTVIVELIKGGAPAWPRIEDDTHIMTVGSGRPLDDAWRAGQVDMVGWLRELLGLSTMDAYQLLTQISQSPIANMVDPNFTAVVKVAKNLLPPVQAYRGMHRHLASMAAGL</sequence>
<dbReference type="SUPFAM" id="SSF141130">
    <property type="entry name" value="Acetamidase/Formamidase-like"/>
    <property type="match status" value="1"/>
</dbReference>
<dbReference type="Gene3D" id="2.60.120.580">
    <property type="entry name" value="Acetamidase/Formamidase-like domains"/>
    <property type="match status" value="2"/>
</dbReference>
<dbReference type="PANTHER" id="PTHR31891">
    <property type="entry name" value="FORMAMIDASE C869.04-RELATED"/>
    <property type="match status" value="1"/>
</dbReference>
<dbReference type="RefSeq" id="WP_343988617.1">
    <property type="nucleotide sequence ID" value="NZ_BAAAJG010000030.1"/>
</dbReference>
<keyword evidence="2" id="KW-1185">Reference proteome</keyword>
<evidence type="ECO:0000313" key="1">
    <source>
        <dbReference type="EMBL" id="MFD1534537.1"/>
    </source>
</evidence>
<dbReference type="InterPro" id="IPR004304">
    <property type="entry name" value="FmdA_AmdA"/>
</dbReference>
<evidence type="ECO:0000313" key="2">
    <source>
        <dbReference type="Proteomes" id="UP001597145"/>
    </source>
</evidence>
<protein>
    <submittedName>
        <fullName evidence="1">Acetamidase/formamidase family protein</fullName>
    </submittedName>
</protein>
<dbReference type="Pfam" id="PF03069">
    <property type="entry name" value="FmdA_AmdA"/>
    <property type="match status" value="2"/>
</dbReference>
<proteinExistence type="predicted"/>
<dbReference type="Gene3D" id="3.10.28.20">
    <property type="entry name" value="Acetamidase/Formamidase-like domains"/>
    <property type="match status" value="1"/>
</dbReference>
<dbReference type="Proteomes" id="UP001597145">
    <property type="component" value="Unassembled WGS sequence"/>
</dbReference>
<dbReference type="EMBL" id="JBHUCP010000036">
    <property type="protein sequence ID" value="MFD1534537.1"/>
    <property type="molecule type" value="Genomic_DNA"/>
</dbReference>
<accession>A0ABW4FW02</accession>